<sequence>MSPWIGPGLHLKRDTAPSGLLFVPWELGSSSRSVEMWCQVVQGWVGACVCAVKGASRQPSDELLDSFDSQVSGDDVVFDVPPGPRNQAERYVLLGLETLALQS</sequence>
<proteinExistence type="predicted"/>
<name>A0A4C1YZI4_EUMVA</name>
<evidence type="ECO:0000313" key="2">
    <source>
        <dbReference type="Proteomes" id="UP000299102"/>
    </source>
</evidence>
<accession>A0A4C1YZI4</accession>
<reference evidence="1 2" key="1">
    <citation type="journal article" date="2019" name="Commun. Biol.">
        <title>The bagworm genome reveals a unique fibroin gene that provides high tensile strength.</title>
        <authorList>
            <person name="Kono N."/>
            <person name="Nakamura H."/>
            <person name="Ohtoshi R."/>
            <person name="Tomita M."/>
            <person name="Numata K."/>
            <person name="Arakawa K."/>
        </authorList>
    </citation>
    <scope>NUCLEOTIDE SEQUENCE [LARGE SCALE GENOMIC DNA]</scope>
</reference>
<organism evidence="1 2">
    <name type="scientific">Eumeta variegata</name>
    <name type="common">Bagworm moth</name>
    <name type="synonym">Eumeta japonica</name>
    <dbReference type="NCBI Taxonomy" id="151549"/>
    <lineage>
        <taxon>Eukaryota</taxon>
        <taxon>Metazoa</taxon>
        <taxon>Ecdysozoa</taxon>
        <taxon>Arthropoda</taxon>
        <taxon>Hexapoda</taxon>
        <taxon>Insecta</taxon>
        <taxon>Pterygota</taxon>
        <taxon>Neoptera</taxon>
        <taxon>Endopterygota</taxon>
        <taxon>Lepidoptera</taxon>
        <taxon>Glossata</taxon>
        <taxon>Ditrysia</taxon>
        <taxon>Tineoidea</taxon>
        <taxon>Psychidae</taxon>
        <taxon>Oiketicinae</taxon>
        <taxon>Eumeta</taxon>
    </lineage>
</organism>
<comment type="caution">
    <text evidence="1">The sequence shown here is derived from an EMBL/GenBank/DDBJ whole genome shotgun (WGS) entry which is preliminary data.</text>
</comment>
<evidence type="ECO:0000313" key="1">
    <source>
        <dbReference type="EMBL" id="GBP81488.1"/>
    </source>
</evidence>
<dbReference type="EMBL" id="BGZK01001514">
    <property type="protein sequence ID" value="GBP81488.1"/>
    <property type="molecule type" value="Genomic_DNA"/>
</dbReference>
<protein>
    <submittedName>
        <fullName evidence="1">Uncharacterized protein</fullName>
    </submittedName>
</protein>
<dbReference type="Proteomes" id="UP000299102">
    <property type="component" value="Unassembled WGS sequence"/>
</dbReference>
<gene>
    <name evidence="1" type="ORF">EVAR_64197_1</name>
</gene>
<dbReference type="AlphaFoldDB" id="A0A4C1YZI4"/>
<keyword evidence="2" id="KW-1185">Reference proteome</keyword>